<dbReference type="Gene3D" id="3.20.20.370">
    <property type="entry name" value="Glycoside hydrolase/deacetylase"/>
    <property type="match status" value="1"/>
</dbReference>
<dbReference type="CDD" id="cd10963">
    <property type="entry name" value="CE4_RC0012_like"/>
    <property type="match status" value="1"/>
</dbReference>
<reference evidence="1 2" key="1">
    <citation type="submission" date="2018-06" db="EMBL/GenBank/DDBJ databases">
        <title>Pedobacter endophyticus sp. nov., an endophytic bacterium isolated from a leaf of Triticum aestivum.</title>
        <authorList>
            <person name="Zhang L."/>
        </authorList>
    </citation>
    <scope>NUCLEOTIDE SEQUENCE [LARGE SCALE GENOMIC DNA]</scope>
    <source>
        <strain evidence="1 2">CM134L-2</strain>
    </source>
</reference>
<dbReference type="OrthoDB" id="1331280at2"/>
<evidence type="ECO:0000313" key="2">
    <source>
        <dbReference type="Proteomes" id="UP000284120"/>
    </source>
</evidence>
<dbReference type="EMBL" id="SAYW01000001">
    <property type="protein sequence ID" value="RWU10310.1"/>
    <property type="molecule type" value="Genomic_DNA"/>
</dbReference>
<accession>A0A3S3SWM3</accession>
<dbReference type="SUPFAM" id="SSF88713">
    <property type="entry name" value="Glycoside hydrolase/deacetylase"/>
    <property type="match status" value="1"/>
</dbReference>
<dbReference type="AlphaFoldDB" id="A0A3S3SWM3"/>
<gene>
    <name evidence="1" type="ORF">DPV69_02910</name>
</gene>
<name>A0A3S3SWM3_9SPHI</name>
<keyword evidence="2" id="KW-1185">Reference proteome</keyword>
<sequence>MKRFVTILFFIIISIEHIQAQNTIYHYTVYYGSARDQGQQLIILRKFRQLNKTKYFAVNVNSLQTLLIDSTAVSVIPATWYQLSTTFSKTPYYKAIAKANAQSFSLQDAGLIHGFPKEQGITLTIDLCPSHKPLDRSIFSSLVAAYAKVEQPVPVALSISGKFLLNHQNDINWLKQLEINGQIKITWINHTFTHYYSPKEPLADNFLLKPGTNISYEVLALEKALLSSGSLPSVFFRFPGLVSDNTVVQNITGFGLIPIGSDAWLAKGQTANNGSIVLIHGNGNEPLGVQDFIKLLNSNKNKVLKQQWLMYDLGETVKDEFQ</sequence>
<protein>
    <submittedName>
        <fullName evidence="1">Polysaccharide deacetylase</fullName>
    </submittedName>
</protein>
<proteinExistence type="predicted"/>
<organism evidence="1 2">
    <name type="scientific">Pedobacter chitinilyticus</name>
    <dbReference type="NCBI Taxonomy" id="2233776"/>
    <lineage>
        <taxon>Bacteria</taxon>
        <taxon>Pseudomonadati</taxon>
        <taxon>Bacteroidota</taxon>
        <taxon>Sphingobacteriia</taxon>
        <taxon>Sphingobacteriales</taxon>
        <taxon>Sphingobacteriaceae</taxon>
        <taxon>Pedobacter</taxon>
    </lineage>
</organism>
<dbReference type="Proteomes" id="UP000284120">
    <property type="component" value="Unassembled WGS sequence"/>
</dbReference>
<dbReference type="RefSeq" id="WP_113645803.1">
    <property type="nucleotide sequence ID" value="NZ_QMHN01000001.1"/>
</dbReference>
<dbReference type="InterPro" id="IPR011330">
    <property type="entry name" value="Glyco_hydro/deAcase_b/a-brl"/>
</dbReference>
<comment type="caution">
    <text evidence="1">The sequence shown here is derived from an EMBL/GenBank/DDBJ whole genome shotgun (WGS) entry which is preliminary data.</text>
</comment>
<evidence type="ECO:0000313" key="1">
    <source>
        <dbReference type="EMBL" id="RWU10310.1"/>
    </source>
</evidence>
<dbReference type="GO" id="GO:0005975">
    <property type="term" value="P:carbohydrate metabolic process"/>
    <property type="evidence" value="ECO:0007669"/>
    <property type="project" value="InterPro"/>
</dbReference>